<accession>A0ABY5FY54</accession>
<proteinExistence type="predicted"/>
<evidence type="ECO:0000256" key="1">
    <source>
        <dbReference type="SAM" id="Phobius"/>
    </source>
</evidence>
<keyword evidence="1" id="KW-1133">Transmembrane helix</keyword>
<dbReference type="Proteomes" id="UP001060039">
    <property type="component" value="Chromosome"/>
</dbReference>
<organism evidence="2 3">
    <name type="scientific">Microcella humidisoli</name>
    <dbReference type="NCBI Taxonomy" id="2963406"/>
    <lineage>
        <taxon>Bacteria</taxon>
        <taxon>Bacillati</taxon>
        <taxon>Actinomycetota</taxon>
        <taxon>Actinomycetes</taxon>
        <taxon>Micrococcales</taxon>
        <taxon>Microbacteriaceae</taxon>
        <taxon>Microcella</taxon>
    </lineage>
</organism>
<gene>
    <name evidence="2" type="ORF">NNL39_02760</name>
</gene>
<keyword evidence="1" id="KW-0472">Membrane</keyword>
<feature type="transmembrane region" description="Helical" evidence="1">
    <location>
        <begin position="108"/>
        <end position="126"/>
    </location>
</feature>
<dbReference type="RefSeq" id="WP_255160182.1">
    <property type="nucleotide sequence ID" value="NZ_CP101497.1"/>
</dbReference>
<keyword evidence="1" id="KW-0812">Transmembrane</keyword>
<keyword evidence="3" id="KW-1185">Reference proteome</keyword>
<dbReference type="EMBL" id="CP101497">
    <property type="protein sequence ID" value="UTT63049.1"/>
    <property type="molecule type" value="Genomic_DNA"/>
</dbReference>
<sequence length="257" mass="27233">MPPAAIPPQPPAAADPLVLVIARRRVLRLLVGAIAAVLLAHAVRSALVLSWPPPREFAQTELLRILDMGGEAAIGTWLTIGMMLGVVVVAGVIALAERRAGSAQWRGWVGVAIVFGYASIDEQLQLHEALVLPMRGLLGITSGPLWLAWVVPALVLVAVLALVFAPFAARLPRRTRTGVVVAIGLWLAGAIGVEMLDAATFPWREAMEPVRSHLVSAGLVALEETMEMLGVALLLHVLLGHVRDHAPASAGARLVVR</sequence>
<evidence type="ECO:0008006" key="4">
    <source>
        <dbReference type="Google" id="ProtNLM"/>
    </source>
</evidence>
<feature type="transmembrane region" description="Helical" evidence="1">
    <location>
        <begin position="179"/>
        <end position="203"/>
    </location>
</feature>
<feature type="transmembrane region" description="Helical" evidence="1">
    <location>
        <begin position="146"/>
        <end position="167"/>
    </location>
</feature>
<protein>
    <recommendedName>
        <fullName evidence="4">Multidrug transporter</fullName>
    </recommendedName>
</protein>
<feature type="transmembrane region" description="Helical" evidence="1">
    <location>
        <begin position="29"/>
        <end position="52"/>
    </location>
</feature>
<name>A0ABY5FY54_9MICO</name>
<reference evidence="2" key="1">
    <citation type="submission" date="2022-07" db="EMBL/GenBank/DDBJ databases">
        <title>Taxonomic analysis of Microcella humidisoli nov. sp., isolated from riverside soil.</title>
        <authorList>
            <person name="Molina K.M."/>
            <person name="Kim S.B."/>
        </authorList>
    </citation>
    <scope>NUCLEOTIDE SEQUENCE</scope>
    <source>
        <strain evidence="2">MMS21-STM10</strain>
    </source>
</reference>
<evidence type="ECO:0000313" key="3">
    <source>
        <dbReference type="Proteomes" id="UP001060039"/>
    </source>
</evidence>
<evidence type="ECO:0000313" key="2">
    <source>
        <dbReference type="EMBL" id="UTT63049.1"/>
    </source>
</evidence>
<feature type="transmembrane region" description="Helical" evidence="1">
    <location>
        <begin position="72"/>
        <end position="96"/>
    </location>
</feature>